<dbReference type="HOGENOM" id="CLU_1587708_0_0_1"/>
<dbReference type="AlphaFoldDB" id="A0A0C3MAQ6"/>
<keyword evidence="5" id="KW-0378">Hydrolase</keyword>
<sequence length="168" mass="17228">MLNTVITVAALAKLGFAAVPMWGQCGGLTYTGDTTCVADWYWQCLASTSAPSSTTSKTSTTTSKTSSTTSTKSSTTTTTTTTKTSSTTTKTSSTTTTSSTSVPSSCAGFVGISGQKFTLNGNTYTVVGSNAYWLAQFPANQADLDQAFADIAATGATTVRTLYVDFGG</sequence>
<organism evidence="5 6">
    <name type="scientific">Tulasnella calospora MUT 4182</name>
    <dbReference type="NCBI Taxonomy" id="1051891"/>
    <lineage>
        <taxon>Eukaryota</taxon>
        <taxon>Fungi</taxon>
        <taxon>Dikarya</taxon>
        <taxon>Basidiomycota</taxon>
        <taxon>Agaricomycotina</taxon>
        <taxon>Agaricomycetes</taxon>
        <taxon>Cantharellales</taxon>
        <taxon>Tulasnellaceae</taxon>
        <taxon>Tulasnella</taxon>
    </lineage>
</organism>
<dbReference type="GO" id="GO:0005975">
    <property type="term" value="P:carbohydrate metabolic process"/>
    <property type="evidence" value="ECO:0007669"/>
    <property type="project" value="InterPro"/>
</dbReference>
<keyword evidence="1 3" id="KW-0732">Signal</keyword>
<accession>A0A0C3MAQ6</accession>
<name>A0A0C3MAQ6_9AGAM</name>
<dbReference type="EMBL" id="KN822969">
    <property type="protein sequence ID" value="KIO30767.1"/>
    <property type="molecule type" value="Genomic_DNA"/>
</dbReference>
<dbReference type="STRING" id="1051891.A0A0C3MAQ6"/>
<protein>
    <submittedName>
        <fullName evidence="5">Glycoside hydrolase family 5 protein</fullName>
    </submittedName>
</protein>
<dbReference type="GO" id="GO:0016787">
    <property type="term" value="F:hydrolase activity"/>
    <property type="evidence" value="ECO:0007669"/>
    <property type="project" value="UniProtKB-KW"/>
</dbReference>
<evidence type="ECO:0000313" key="5">
    <source>
        <dbReference type="EMBL" id="KIO30767.1"/>
    </source>
</evidence>
<evidence type="ECO:0000256" key="1">
    <source>
        <dbReference type="ARBA" id="ARBA00022729"/>
    </source>
</evidence>
<keyword evidence="6" id="KW-1185">Reference proteome</keyword>
<feature type="region of interest" description="Disordered" evidence="2">
    <location>
        <begin position="49"/>
        <end position="103"/>
    </location>
</feature>
<proteinExistence type="predicted"/>
<dbReference type="SUPFAM" id="SSF57180">
    <property type="entry name" value="Cellulose-binding domain"/>
    <property type="match status" value="1"/>
</dbReference>
<evidence type="ECO:0000259" key="4">
    <source>
        <dbReference type="Pfam" id="PF00734"/>
    </source>
</evidence>
<dbReference type="InterPro" id="IPR000254">
    <property type="entry name" value="CBD"/>
</dbReference>
<gene>
    <name evidence="5" type="ORF">M407DRAFT_20290</name>
</gene>
<feature type="domain" description="CBM1" evidence="4">
    <location>
        <begin position="21"/>
        <end position="40"/>
    </location>
</feature>
<dbReference type="InterPro" id="IPR017853">
    <property type="entry name" value="GH"/>
</dbReference>
<dbReference type="OrthoDB" id="406631at2759"/>
<feature type="compositionally biased region" description="Low complexity" evidence="2">
    <location>
        <begin position="52"/>
        <end position="101"/>
    </location>
</feature>
<dbReference type="Gene3D" id="3.20.20.80">
    <property type="entry name" value="Glycosidases"/>
    <property type="match status" value="1"/>
</dbReference>
<dbReference type="InterPro" id="IPR035971">
    <property type="entry name" value="CBD_sf"/>
</dbReference>
<dbReference type="SUPFAM" id="SSF51445">
    <property type="entry name" value="(Trans)glycosidases"/>
    <property type="match status" value="1"/>
</dbReference>
<dbReference type="GO" id="GO:0005576">
    <property type="term" value="C:extracellular region"/>
    <property type="evidence" value="ECO:0007669"/>
    <property type="project" value="InterPro"/>
</dbReference>
<evidence type="ECO:0000256" key="2">
    <source>
        <dbReference type="SAM" id="MobiDB-lite"/>
    </source>
</evidence>
<evidence type="ECO:0000256" key="3">
    <source>
        <dbReference type="SAM" id="SignalP"/>
    </source>
</evidence>
<feature type="chain" id="PRO_5002175877" evidence="3">
    <location>
        <begin position="18"/>
        <end position="168"/>
    </location>
</feature>
<dbReference type="Pfam" id="PF00734">
    <property type="entry name" value="CBM_1"/>
    <property type="match status" value="1"/>
</dbReference>
<dbReference type="Proteomes" id="UP000054248">
    <property type="component" value="Unassembled WGS sequence"/>
</dbReference>
<reference evidence="5 6" key="1">
    <citation type="submission" date="2014-04" db="EMBL/GenBank/DDBJ databases">
        <authorList>
            <consortium name="DOE Joint Genome Institute"/>
            <person name="Kuo A."/>
            <person name="Girlanda M."/>
            <person name="Perotto S."/>
            <person name="Kohler A."/>
            <person name="Nagy L.G."/>
            <person name="Floudas D."/>
            <person name="Copeland A."/>
            <person name="Barry K.W."/>
            <person name="Cichocki N."/>
            <person name="Veneault-Fourrey C."/>
            <person name="LaButti K."/>
            <person name="Lindquist E.A."/>
            <person name="Lipzen A."/>
            <person name="Lundell T."/>
            <person name="Morin E."/>
            <person name="Murat C."/>
            <person name="Sun H."/>
            <person name="Tunlid A."/>
            <person name="Henrissat B."/>
            <person name="Grigoriev I.V."/>
            <person name="Hibbett D.S."/>
            <person name="Martin F."/>
            <person name="Nordberg H.P."/>
            <person name="Cantor M.N."/>
            <person name="Hua S.X."/>
        </authorList>
    </citation>
    <scope>NUCLEOTIDE SEQUENCE [LARGE SCALE GENOMIC DNA]</scope>
    <source>
        <strain evidence="5 6">MUT 4182</strain>
    </source>
</reference>
<evidence type="ECO:0000313" key="6">
    <source>
        <dbReference type="Proteomes" id="UP000054248"/>
    </source>
</evidence>
<feature type="signal peptide" evidence="3">
    <location>
        <begin position="1"/>
        <end position="17"/>
    </location>
</feature>
<reference evidence="6" key="2">
    <citation type="submission" date="2015-01" db="EMBL/GenBank/DDBJ databases">
        <title>Evolutionary Origins and Diversification of the Mycorrhizal Mutualists.</title>
        <authorList>
            <consortium name="DOE Joint Genome Institute"/>
            <consortium name="Mycorrhizal Genomics Consortium"/>
            <person name="Kohler A."/>
            <person name="Kuo A."/>
            <person name="Nagy L.G."/>
            <person name="Floudas D."/>
            <person name="Copeland A."/>
            <person name="Barry K.W."/>
            <person name="Cichocki N."/>
            <person name="Veneault-Fourrey C."/>
            <person name="LaButti K."/>
            <person name="Lindquist E.A."/>
            <person name="Lipzen A."/>
            <person name="Lundell T."/>
            <person name="Morin E."/>
            <person name="Murat C."/>
            <person name="Riley R."/>
            <person name="Ohm R."/>
            <person name="Sun H."/>
            <person name="Tunlid A."/>
            <person name="Henrissat B."/>
            <person name="Grigoriev I.V."/>
            <person name="Hibbett D.S."/>
            <person name="Martin F."/>
        </authorList>
    </citation>
    <scope>NUCLEOTIDE SEQUENCE [LARGE SCALE GENOMIC DNA]</scope>
    <source>
        <strain evidence="6">MUT 4182</strain>
    </source>
</reference>
<dbReference type="GO" id="GO:0030248">
    <property type="term" value="F:cellulose binding"/>
    <property type="evidence" value="ECO:0007669"/>
    <property type="project" value="InterPro"/>
</dbReference>